<dbReference type="Pfam" id="PF19361">
    <property type="entry name" value="DUF5937"/>
    <property type="match status" value="1"/>
</dbReference>
<dbReference type="EMBL" id="SAUN01000001">
    <property type="protein sequence ID" value="RVX45110.1"/>
    <property type="molecule type" value="Genomic_DNA"/>
</dbReference>
<dbReference type="OrthoDB" id="3460651at2"/>
<gene>
    <name evidence="5" type="ORF">EDD27_7887</name>
</gene>
<organism evidence="5 6">
    <name type="scientific">Nonomuraea polychroma</name>
    <dbReference type="NCBI Taxonomy" id="46176"/>
    <lineage>
        <taxon>Bacteria</taxon>
        <taxon>Bacillati</taxon>
        <taxon>Actinomycetota</taxon>
        <taxon>Actinomycetes</taxon>
        <taxon>Streptosporangiales</taxon>
        <taxon>Streptosporangiaceae</taxon>
        <taxon>Nonomuraea</taxon>
    </lineage>
</organism>
<dbReference type="InterPro" id="IPR011991">
    <property type="entry name" value="ArsR-like_HTH"/>
</dbReference>
<dbReference type="Gene3D" id="1.10.10.10">
    <property type="entry name" value="Winged helix-like DNA-binding domain superfamily/Winged helix DNA-binding domain"/>
    <property type="match status" value="1"/>
</dbReference>
<dbReference type="InterPro" id="IPR045981">
    <property type="entry name" value="DUF5937"/>
</dbReference>
<dbReference type="GO" id="GO:0003677">
    <property type="term" value="F:DNA binding"/>
    <property type="evidence" value="ECO:0007669"/>
    <property type="project" value="UniProtKB-KW"/>
</dbReference>
<keyword evidence="1" id="KW-0805">Transcription regulation</keyword>
<comment type="caution">
    <text evidence="5">The sequence shown here is derived from an EMBL/GenBank/DDBJ whole genome shotgun (WGS) entry which is preliminary data.</text>
</comment>
<protein>
    <submittedName>
        <fullName evidence="5">Helix-turn-helix protein</fullName>
    </submittedName>
</protein>
<reference evidence="5 6" key="1">
    <citation type="submission" date="2019-01" db="EMBL/GenBank/DDBJ databases">
        <title>Sequencing the genomes of 1000 actinobacteria strains.</title>
        <authorList>
            <person name="Klenk H.-P."/>
        </authorList>
    </citation>
    <scope>NUCLEOTIDE SEQUENCE [LARGE SCALE GENOMIC DNA]</scope>
    <source>
        <strain evidence="5 6">DSM 43925</strain>
    </source>
</reference>
<accession>A0A438MGX5</accession>
<dbReference type="GO" id="GO:0003700">
    <property type="term" value="F:DNA-binding transcription factor activity"/>
    <property type="evidence" value="ECO:0007669"/>
    <property type="project" value="InterPro"/>
</dbReference>
<dbReference type="InterPro" id="IPR001845">
    <property type="entry name" value="HTH_ArsR_DNA-bd_dom"/>
</dbReference>
<dbReference type="RefSeq" id="WP_127936778.1">
    <property type="nucleotide sequence ID" value="NZ_SAUN01000001.1"/>
</dbReference>
<keyword evidence="2" id="KW-0238">DNA-binding</keyword>
<dbReference type="InterPro" id="IPR051011">
    <property type="entry name" value="Metal_resp_trans_reg"/>
</dbReference>
<dbReference type="InterPro" id="IPR036390">
    <property type="entry name" value="WH_DNA-bd_sf"/>
</dbReference>
<dbReference type="Pfam" id="PF01022">
    <property type="entry name" value="HTH_5"/>
    <property type="match status" value="1"/>
</dbReference>
<dbReference type="InterPro" id="IPR036388">
    <property type="entry name" value="WH-like_DNA-bd_sf"/>
</dbReference>
<keyword evidence="6" id="KW-1185">Reference proteome</keyword>
<evidence type="ECO:0000256" key="3">
    <source>
        <dbReference type="ARBA" id="ARBA00023163"/>
    </source>
</evidence>
<dbReference type="SUPFAM" id="SSF46785">
    <property type="entry name" value="Winged helix' DNA-binding domain"/>
    <property type="match status" value="1"/>
</dbReference>
<evidence type="ECO:0000256" key="1">
    <source>
        <dbReference type="ARBA" id="ARBA00023015"/>
    </source>
</evidence>
<evidence type="ECO:0000313" key="6">
    <source>
        <dbReference type="Proteomes" id="UP000284824"/>
    </source>
</evidence>
<feature type="domain" description="HTH arsR-type" evidence="4">
    <location>
        <begin position="244"/>
        <end position="328"/>
    </location>
</feature>
<proteinExistence type="predicted"/>
<dbReference type="Proteomes" id="UP000284824">
    <property type="component" value="Unassembled WGS sequence"/>
</dbReference>
<dbReference type="SMART" id="SM00418">
    <property type="entry name" value="HTH_ARSR"/>
    <property type="match status" value="1"/>
</dbReference>
<dbReference type="PRINTS" id="PR00778">
    <property type="entry name" value="HTHARSR"/>
</dbReference>
<evidence type="ECO:0000313" key="5">
    <source>
        <dbReference type="EMBL" id="RVX45110.1"/>
    </source>
</evidence>
<dbReference type="PROSITE" id="PS50987">
    <property type="entry name" value="HTH_ARSR_2"/>
    <property type="match status" value="1"/>
</dbReference>
<evidence type="ECO:0000259" key="4">
    <source>
        <dbReference type="PROSITE" id="PS50987"/>
    </source>
</evidence>
<dbReference type="PANTHER" id="PTHR43132">
    <property type="entry name" value="ARSENICAL RESISTANCE OPERON REPRESSOR ARSR-RELATED"/>
    <property type="match status" value="1"/>
</dbReference>
<name>A0A438MGX5_9ACTN</name>
<sequence length="328" mass="36058">MAESSSSSFAEFDFTSVDLARVRFAFSPVSEAVASLRVLQDPSRQAMHLPWIRAVRPRLAGLDLRLLFALVPLGPYFADFLTPPPATPLPDIAAELDLIGATGLDEAASEARRLPGADSPVVREFLDDPAAGVDRAVAELRLYWDAAMDRFWPQIRGLFESEVLRRSRQLARDGAGSMFNDLHENITWTEGRLRVRTRAWRRSGPISGDGMILIPSVFHWPDTTVMAEPYQPNLVYPVPGVGTIWSQGAVPTPDALDALIGRTRARILVTLSDAATTTILARRLAMAPGAVSQHLAVLRRSGLITRRRSGREVFYERSQLGDTLCASS</sequence>
<evidence type="ECO:0000256" key="2">
    <source>
        <dbReference type="ARBA" id="ARBA00023125"/>
    </source>
</evidence>
<dbReference type="PANTHER" id="PTHR43132:SF6">
    <property type="entry name" value="HTH-TYPE TRANSCRIPTIONAL REPRESSOR CZRA"/>
    <property type="match status" value="1"/>
</dbReference>
<keyword evidence="3" id="KW-0804">Transcription</keyword>
<dbReference type="CDD" id="cd00090">
    <property type="entry name" value="HTH_ARSR"/>
    <property type="match status" value="1"/>
</dbReference>
<dbReference type="AlphaFoldDB" id="A0A438MGX5"/>